<comment type="similarity">
    <text evidence="2">Belongs to the alpha/beta interferon family.</text>
</comment>
<dbReference type="GO" id="GO:0051607">
    <property type="term" value="P:defense response to virus"/>
    <property type="evidence" value="ECO:0007669"/>
    <property type="project" value="UniProtKB-KW"/>
</dbReference>
<dbReference type="SUPFAM" id="SSF47266">
    <property type="entry name" value="4-helical cytokines"/>
    <property type="match status" value="1"/>
</dbReference>
<comment type="subcellular location">
    <subcellularLocation>
        <location evidence="1">Secreted</location>
    </subcellularLocation>
</comment>
<dbReference type="GO" id="GO:0005126">
    <property type="term" value="F:cytokine receptor binding"/>
    <property type="evidence" value="ECO:0007669"/>
    <property type="project" value="InterPro"/>
</dbReference>
<evidence type="ECO:0000256" key="8">
    <source>
        <dbReference type="SAM" id="SignalP"/>
    </source>
</evidence>
<keyword evidence="10" id="KW-1185">Reference proteome</keyword>
<dbReference type="PANTHER" id="PTHR11691:SF73">
    <property type="entry name" value="INTERFERON BETA"/>
    <property type="match status" value="1"/>
</dbReference>
<dbReference type="Pfam" id="PF00143">
    <property type="entry name" value="Interferon"/>
    <property type="match status" value="1"/>
</dbReference>
<keyword evidence="5 8" id="KW-0732">Signal</keyword>
<name>A0A4Z2EJZ1_9TELE</name>
<evidence type="ECO:0000313" key="10">
    <source>
        <dbReference type="Proteomes" id="UP000314294"/>
    </source>
</evidence>
<dbReference type="InterPro" id="IPR009079">
    <property type="entry name" value="4_helix_cytokine-like_core"/>
</dbReference>
<evidence type="ECO:0000256" key="1">
    <source>
        <dbReference type="ARBA" id="ARBA00004613"/>
    </source>
</evidence>
<reference evidence="9 10" key="1">
    <citation type="submission" date="2019-03" db="EMBL/GenBank/DDBJ databases">
        <title>First draft genome of Liparis tanakae, snailfish: a comprehensive survey of snailfish specific genes.</title>
        <authorList>
            <person name="Kim W."/>
            <person name="Song I."/>
            <person name="Jeong J.-H."/>
            <person name="Kim D."/>
            <person name="Kim S."/>
            <person name="Ryu S."/>
            <person name="Song J.Y."/>
            <person name="Lee S.K."/>
        </authorList>
    </citation>
    <scope>NUCLEOTIDE SEQUENCE [LARGE SCALE GENOMIC DNA]</scope>
    <source>
        <tissue evidence="9">Muscle</tissue>
    </source>
</reference>
<dbReference type="Proteomes" id="UP000314294">
    <property type="component" value="Unassembled WGS sequence"/>
</dbReference>
<dbReference type="PANTHER" id="PTHR11691">
    <property type="entry name" value="TYPE I INTERFERON"/>
    <property type="match status" value="1"/>
</dbReference>
<evidence type="ECO:0000256" key="6">
    <source>
        <dbReference type="ARBA" id="ARBA00023118"/>
    </source>
</evidence>
<keyword evidence="7" id="KW-1015">Disulfide bond</keyword>
<gene>
    <name evidence="9" type="primary">IFNA1</name>
    <name evidence="9" type="ORF">EYF80_061098</name>
</gene>
<dbReference type="OrthoDB" id="8922121at2759"/>
<feature type="signal peptide" evidence="8">
    <location>
        <begin position="1"/>
        <end position="22"/>
    </location>
</feature>
<dbReference type="AlphaFoldDB" id="A0A4Z2EJZ1"/>
<comment type="caution">
    <text evidence="9">The sequence shown here is derived from an EMBL/GenBank/DDBJ whole genome shotgun (WGS) entry which is preliminary data.</text>
</comment>
<evidence type="ECO:0000256" key="4">
    <source>
        <dbReference type="ARBA" id="ARBA00022525"/>
    </source>
</evidence>
<protein>
    <submittedName>
        <fullName evidence="9">Interferon alpha-1</fullName>
    </submittedName>
</protein>
<dbReference type="GO" id="GO:0005125">
    <property type="term" value="F:cytokine activity"/>
    <property type="evidence" value="ECO:0007669"/>
    <property type="project" value="UniProtKB-KW"/>
</dbReference>
<sequence>MTRSSVLLVLLQVSSLHLLALATPTCSLEGDLVQEAHRLLRDLGGLFPIHCLPYRANISFPDSAFPTAKANHVQCRRALWVVYESLQGAEQVFEDHELPVGGGGASWDHEKLSRFRHLQHRLLDKGSCLSRDHSGVLSSYFSNVTTVLQQQGSAACGWTSLRRDLLWVLESALDQQPTCFTWRHAH</sequence>
<keyword evidence="6" id="KW-0051">Antiviral defense</keyword>
<evidence type="ECO:0000313" key="9">
    <source>
        <dbReference type="EMBL" id="TNN28754.1"/>
    </source>
</evidence>
<dbReference type="GO" id="GO:0005615">
    <property type="term" value="C:extracellular space"/>
    <property type="evidence" value="ECO:0007669"/>
    <property type="project" value="UniProtKB-KW"/>
</dbReference>
<dbReference type="EMBL" id="SRLO01006486">
    <property type="protein sequence ID" value="TNN28754.1"/>
    <property type="molecule type" value="Genomic_DNA"/>
</dbReference>
<dbReference type="GO" id="GO:0006955">
    <property type="term" value="P:immune response"/>
    <property type="evidence" value="ECO:0007669"/>
    <property type="project" value="UniProtKB-ARBA"/>
</dbReference>
<dbReference type="Gene3D" id="1.20.1250.10">
    <property type="match status" value="1"/>
</dbReference>
<accession>A0A4Z2EJZ1</accession>
<evidence type="ECO:0000256" key="7">
    <source>
        <dbReference type="ARBA" id="ARBA00023157"/>
    </source>
</evidence>
<proteinExistence type="inferred from homology"/>
<evidence type="ECO:0000256" key="2">
    <source>
        <dbReference type="ARBA" id="ARBA00011033"/>
    </source>
</evidence>
<dbReference type="InterPro" id="IPR000471">
    <property type="entry name" value="Interferon_alpha/beta/delta"/>
</dbReference>
<evidence type="ECO:0000256" key="3">
    <source>
        <dbReference type="ARBA" id="ARBA00022514"/>
    </source>
</evidence>
<keyword evidence="4" id="KW-0964">Secreted</keyword>
<organism evidence="9 10">
    <name type="scientific">Liparis tanakae</name>
    <name type="common">Tanaka's snailfish</name>
    <dbReference type="NCBI Taxonomy" id="230148"/>
    <lineage>
        <taxon>Eukaryota</taxon>
        <taxon>Metazoa</taxon>
        <taxon>Chordata</taxon>
        <taxon>Craniata</taxon>
        <taxon>Vertebrata</taxon>
        <taxon>Euteleostomi</taxon>
        <taxon>Actinopterygii</taxon>
        <taxon>Neopterygii</taxon>
        <taxon>Teleostei</taxon>
        <taxon>Neoteleostei</taxon>
        <taxon>Acanthomorphata</taxon>
        <taxon>Eupercaria</taxon>
        <taxon>Perciformes</taxon>
        <taxon>Cottioidei</taxon>
        <taxon>Cottales</taxon>
        <taxon>Liparidae</taxon>
        <taxon>Liparis</taxon>
    </lineage>
</organism>
<evidence type="ECO:0000256" key="5">
    <source>
        <dbReference type="ARBA" id="ARBA00022729"/>
    </source>
</evidence>
<feature type="chain" id="PRO_5021203163" evidence="8">
    <location>
        <begin position="23"/>
        <end position="186"/>
    </location>
</feature>
<keyword evidence="3" id="KW-0202">Cytokine</keyword>